<dbReference type="AlphaFoldDB" id="A0A5B7CGY0"/>
<dbReference type="Proteomes" id="UP000324222">
    <property type="component" value="Unassembled WGS sequence"/>
</dbReference>
<gene>
    <name evidence="3" type="ORF">E2C01_001103</name>
</gene>
<feature type="signal peptide" evidence="2">
    <location>
        <begin position="1"/>
        <end position="20"/>
    </location>
</feature>
<keyword evidence="2" id="KW-0732">Signal</keyword>
<organism evidence="3 4">
    <name type="scientific">Portunus trituberculatus</name>
    <name type="common">Swimming crab</name>
    <name type="synonym">Neptunus trituberculatus</name>
    <dbReference type="NCBI Taxonomy" id="210409"/>
    <lineage>
        <taxon>Eukaryota</taxon>
        <taxon>Metazoa</taxon>
        <taxon>Ecdysozoa</taxon>
        <taxon>Arthropoda</taxon>
        <taxon>Crustacea</taxon>
        <taxon>Multicrustacea</taxon>
        <taxon>Malacostraca</taxon>
        <taxon>Eumalacostraca</taxon>
        <taxon>Eucarida</taxon>
        <taxon>Decapoda</taxon>
        <taxon>Pleocyemata</taxon>
        <taxon>Brachyura</taxon>
        <taxon>Eubrachyura</taxon>
        <taxon>Portunoidea</taxon>
        <taxon>Portunidae</taxon>
        <taxon>Portuninae</taxon>
        <taxon>Portunus</taxon>
    </lineage>
</organism>
<evidence type="ECO:0000313" key="3">
    <source>
        <dbReference type="EMBL" id="MPC08515.1"/>
    </source>
</evidence>
<sequence length="339" mass="37432">MVSRWCVLVVVVLVVVTSNATDIGPKTLLPDDVLFKDQAAFCEGCYAIVHEAEKLMTIWQKEKGSIEDHIDAAFLATCTTDRLRTYVLSPPKMVRLCSGIRAHYMDQLGMAVLKHYSKPTLPGVDQLFKDVCVKAIPACPKGITPMSVAREESRKKAAAEKAGKEEATDATQTKTTKTKTKKSKGQKETKQRTSSEHKDELEEGITARDTCVTRGTLGLADTTHTTLTNTTSTSTIAIHLVFLKVWKEFRVSFIANMVRGCLWERGVDEDLGVVFGLLCSDRCLEAGGTCWRAVHYSRYSETPSPLLRTRVLSRGGALSLSPPLTASRRLHGQDEMKHS</sequence>
<dbReference type="OrthoDB" id="6364453at2759"/>
<reference evidence="3 4" key="1">
    <citation type="submission" date="2019-05" db="EMBL/GenBank/DDBJ databases">
        <title>Another draft genome of Portunus trituberculatus and its Hox gene families provides insights of decapod evolution.</title>
        <authorList>
            <person name="Jeong J.-H."/>
            <person name="Song I."/>
            <person name="Kim S."/>
            <person name="Choi T."/>
            <person name="Kim D."/>
            <person name="Ryu S."/>
            <person name="Kim W."/>
        </authorList>
    </citation>
    <scope>NUCLEOTIDE SEQUENCE [LARGE SCALE GENOMIC DNA]</scope>
    <source>
        <tissue evidence="3">Muscle</tissue>
    </source>
</reference>
<proteinExistence type="predicted"/>
<feature type="chain" id="PRO_5022859681" description="Saposin B-type domain-containing protein" evidence="2">
    <location>
        <begin position="21"/>
        <end position="339"/>
    </location>
</feature>
<keyword evidence="4" id="KW-1185">Reference proteome</keyword>
<evidence type="ECO:0000256" key="2">
    <source>
        <dbReference type="SAM" id="SignalP"/>
    </source>
</evidence>
<feature type="compositionally biased region" description="Basic and acidic residues" evidence="1">
    <location>
        <begin position="185"/>
        <end position="200"/>
    </location>
</feature>
<feature type="compositionally biased region" description="Basic and acidic residues" evidence="1">
    <location>
        <begin position="149"/>
        <end position="167"/>
    </location>
</feature>
<evidence type="ECO:0000313" key="4">
    <source>
        <dbReference type="Proteomes" id="UP000324222"/>
    </source>
</evidence>
<comment type="caution">
    <text evidence="3">The sequence shown here is derived from an EMBL/GenBank/DDBJ whole genome shotgun (WGS) entry which is preliminary data.</text>
</comment>
<name>A0A5B7CGY0_PORTR</name>
<dbReference type="EMBL" id="VSRR010000033">
    <property type="protein sequence ID" value="MPC08515.1"/>
    <property type="molecule type" value="Genomic_DNA"/>
</dbReference>
<protein>
    <recommendedName>
        <fullName evidence="5">Saposin B-type domain-containing protein</fullName>
    </recommendedName>
</protein>
<evidence type="ECO:0008006" key="5">
    <source>
        <dbReference type="Google" id="ProtNLM"/>
    </source>
</evidence>
<evidence type="ECO:0000256" key="1">
    <source>
        <dbReference type="SAM" id="MobiDB-lite"/>
    </source>
</evidence>
<feature type="region of interest" description="Disordered" evidence="1">
    <location>
        <begin position="147"/>
        <end position="203"/>
    </location>
</feature>
<accession>A0A5B7CGY0</accession>